<dbReference type="PROSITE" id="PS51343">
    <property type="entry name" value="PII_GLNB_DOM"/>
    <property type="match status" value="1"/>
</dbReference>
<evidence type="ECO:0000313" key="2">
    <source>
        <dbReference type="EMBL" id="RBP62590.1"/>
    </source>
</evidence>
<dbReference type="GO" id="GO:0005524">
    <property type="term" value="F:ATP binding"/>
    <property type="evidence" value="ECO:0007669"/>
    <property type="project" value="TreeGrafter"/>
</dbReference>
<dbReference type="PANTHER" id="PTHR30115">
    <property type="entry name" value="NITROGEN REGULATORY PROTEIN P-II"/>
    <property type="match status" value="1"/>
</dbReference>
<name>A0A366I3S4_9FIRM</name>
<comment type="caution">
    <text evidence="2">The sequence shown here is derived from an EMBL/GenBank/DDBJ whole genome shotgun (WGS) entry which is preliminary data.</text>
</comment>
<dbReference type="InterPro" id="IPR015867">
    <property type="entry name" value="N-reg_PII/ATP_PRibTrfase_C"/>
</dbReference>
<dbReference type="SUPFAM" id="SSF54913">
    <property type="entry name" value="GlnB-like"/>
    <property type="match status" value="1"/>
</dbReference>
<dbReference type="GO" id="GO:0005829">
    <property type="term" value="C:cytosol"/>
    <property type="evidence" value="ECO:0007669"/>
    <property type="project" value="TreeGrafter"/>
</dbReference>
<dbReference type="InterPro" id="IPR017918">
    <property type="entry name" value="N-reg_PII_CS"/>
</dbReference>
<dbReference type="PRINTS" id="PR00340">
    <property type="entry name" value="PIIGLNB"/>
</dbReference>
<dbReference type="PROSITE" id="PS00638">
    <property type="entry name" value="PII_GLNB_CTER"/>
    <property type="match status" value="1"/>
</dbReference>
<dbReference type="PANTHER" id="PTHR30115:SF11">
    <property type="entry name" value="NITROGEN REGULATORY PROTEIN P-II HOMOLOG"/>
    <property type="match status" value="1"/>
</dbReference>
<dbReference type="OrthoDB" id="9802729at2"/>
<gene>
    <name evidence="2" type="ORF">DES36_11120</name>
</gene>
<dbReference type="GO" id="GO:0030234">
    <property type="term" value="F:enzyme regulator activity"/>
    <property type="evidence" value="ECO:0007669"/>
    <property type="project" value="InterPro"/>
</dbReference>
<dbReference type="InterPro" id="IPR011322">
    <property type="entry name" value="N-reg_PII-like_a/b"/>
</dbReference>
<reference evidence="2 3" key="1">
    <citation type="submission" date="2018-06" db="EMBL/GenBank/DDBJ databases">
        <title>Genomic Encyclopedia of Type Strains, Phase IV (KMG-IV): sequencing the most valuable type-strain genomes for metagenomic binning, comparative biology and taxonomic classification.</title>
        <authorList>
            <person name="Goeker M."/>
        </authorList>
    </citation>
    <scope>NUCLEOTIDE SEQUENCE [LARGE SCALE GENOMIC DNA]</scope>
    <source>
        <strain evidence="2 3">DSM 22112</strain>
    </source>
</reference>
<sequence length="113" mass="12622">MKKIEAIIRPCALEELKDVLSKMDINGLTISQVMGCGNQNGWKEYYRGSEIFMNVLPKIEVSVVVQDEKVDHIINTIINVVKTGEIGDGKIFVSDVERVIRIRTGEEGTDALD</sequence>
<dbReference type="Proteomes" id="UP000253490">
    <property type="component" value="Unassembled WGS sequence"/>
</dbReference>
<accession>A0A366I3S4</accession>
<dbReference type="Pfam" id="PF00543">
    <property type="entry name" value="P-II"/>
    <property type="match status" value="1"/>
</dbReference>
<dbReference type="Gene3D" id="3.30.70.120">
    <property type="match status" value="1"/>
</dbReference>
<dbReference type="InterPro" id="IPR002187">
    <property type="entry name" value="N-reg_PII"/>
</dbReference>
<dbReference type="EMBL" id="QNRX01000011">
    <property type="protein sequence ID" value="RBP62590.1"/>
    <property type="molecule type" value="Genomic_DNA"/>
</dbReference>
<dbReference type="RefSeq" id="WP_113920913.1">
    <property type="nucleotide sequence ID" value="NZ_CALNCS010000061.1"/>
</dbReference>
<dbReference type="SMART" id="SM00938">
    <property type="entry name" value="P-II"/>
    <property type="match status" value="1"/>
</dbReference>
<organism evidence="2 3">
    <name type="scientific">Alkalibaculum bacchi</name>
    <dbReference type="NCBI Taxonomy" id="645887"/>
    <lineage>
        <taxon>Bacteria</taxon>
        <taxon>Bacillati</taxon>
        <taxon>Bacillota</taxon>
        <taxon>Clostridia</taxon>
        <taxon>Eubacteriales</taxon>
        <taxon>Eubacteriaceae</taxon>
        <taxon>Alkalibaculum</taxon>
    </lineage>
</organism>
<dbReference type="GO" id="GO:0006808">
    <property type="term" value="P:regulation of nitrogen utilization"/>
    <property type="evidence" value="ECO:0007669"/>
    <property type="project" value="InterPro"/>
</dbReference>
<evidence type="ECO:0000313" key="3">
    <source>
        <dbReference type="Proteomes" id="UP000253490"/>
    </source>
</evidence>
<dbReference type="AlphaFoldDB" id="A0A366I3S4"/>
<evidence type="ECO:0000256" key="1">
    <source>
        <dbReference type="RuleBase" id="RU003936"/>
    </source>
</evidence>
<comment type="similarity">
    <text evidence="1">Belongs to the P(II) protein family.</text>
</comment>
<protein>
    <submittedName>
        <fullName evidence="2">Nitrogen regulatory protein P-II family</fullName>
    </submittedName>
</protein>
<proteinExistence type="inferred from homology"/>
<keyword evidence="3" id="KW-1185">Reference proteome</keyword>